<dbReference type="OrthoDB" id="420651at2"/>
<sequence>MANLPNRRRVLRTGLFLGLSPLLPAARLDAAGTALPMREVAEGIHVFGGKHELMDASNQGEICNVGFIIGKDAVAVIDSGGSVVEGRALIAAVHAVTDRPIRYLVNTHMHPDHIFGNAAFAEIGAEIVGHRNLPRALANRGPFYLSGYADAMGRDLMRDIRIVPPDVLVETERELDLGGRLLVLRAWEPAHTDNDLTVFDEATRTLFAGDLCFMEHLPTLDGSIRGWIEQLQPLAAIGAERTVPGHGPVAAKWPDALQDERRYFEALVRDVRKAIADGIPMAEAVGRIAPEERDRWRLFEEHHLRNATAAFAELEWE</sequence>
<dbReference type="PANTHER" id="PTHR42951:SF4">
    <property type="entry name" value="ACYL-COENZYME A THIOESTERASE MBLAC2"/>
    <property type="match status" value="1"/>
</dbReference>
<keyword evidence="4" id="KW-0378">Hydrolase</keyword>
<dbReference type="EMBL" id="SDVB01000249">
    <property type="protein sequence ID" value="RYC10716.1"/>
    <property type="molecule type" value="Genomic_DNA"/>
</dbReference>
<protein>
    <submittedName>
        <fullName evidence="4">Quinoprotein relay system zinc metallohydrolase 2</fullName>
    </submittedName>
</protein>
<evidence type="ECO:0000313" key="5">
    <source>
        <dbReference type="Proteomes" id="UP000291088"/>
    </source>
</evidence>
<dbReference type="AlphaFoldDB" id="A0A4Q2SX27"/>
<feature type="domain" description="Metallo-beta-lactamase" evidence="3">
    <location>
        <begin position="62"/>
        <end position="246"/>
    </location>
</feature>
<keyword evidence="5" id="KW-1185">Reference proteome</keyword>
<keyword evidence="2" id="KW-0732">Signal</keyword>
<name>A0A4Q2SX27_9HYPH</name>
<evidence type="ECO:0000256" key="1">
    <source>
        <dbReference type="ARBA" id="ARBA00005250"/>
    </source>
</evidence>
<comment type="caution">
    <text evidence="4">The sequence shown here is derived from an EMBL/GenBank/DDBJ whole genome shotgun (WGS) entry which is preliminary data.</text>
</comment>
<dbReference type="Pfam" id="PF00753">
    <property type="entry name" value="Lactamase_B"/>
    <property type="match status" value="1"/>
</dbReference>
<accession>A0A4Q2SX27</accession>
<dbReference type="SUPFAM" id="SSF56281">
    <property type="entry name" value="Metallo-hydrolase/oxidoreductase"/>
    <property type="match status" value="1"/>
</dbReference>
<dbReference type="InterPro" id="IPR036866">
    <property type="entry name" value="RibonucZ/Hydroxyglut_hydro"/>
</dbReference>
<feature type="chain" id="PRO_5020194064" evidence="2">
    <location>
        <begin position="26"/>
        <end position="317"/>
    </location>
</feature>
<dbReference type="PANTHER" id="PTHR42951">
    <property type="entry name" value="METALLO-BETA-LACTAMASE DOMAIN-CONTAINING"/>
    <property type="match status" value="1"/>
</dbReference>
<dbReference type="Proteomes" id="UP000291088">
    <property type="component" value="Unassembled WGS sequence"/>
</dbReference>
<evidence type="ECO:0000256" key="2">
    <source>
        <dbReference type="SAM" id="SignalP"/>
    </source>
</evidence>
<dbReference type="InterPro" id="IPR001279">
    <property type="entry name" value="Metallo-B-lactamas"/>
</dbReference>
<dbReference type="InterPro" id="IPR050855">
    <property type="entry name" value="NDM-1-like"/>
</dbReference>
<dbReference type="CDD" id="cd16282">
    <property type="entry name" value="metallo-hydrolase-like_MBL-fold"/>
    <property type="match status" value="1"/>
</dbReference>
<comment type="similarity">
    <text evidence="1">Belongs to the metallo-beta-lactamase superfamily. Class-B beta-lactamase family.</text>
</comment>
<reference evidence="4 5" key="1">
    <citation type="submission" date="2019-01" db="EMBL/GenBank/DDBJ databases">
        <authorList>
            <person name="Deng T."/>
        </authorList>
    </citation>
    <scope>NUCLEOTIDE SEQUENCE [LARGE SCALE GENOMIC DNA]</scope>
    <source>
        <strain evidence="4 5">F8825</strain>
    </source>
</reference>
<dbReference type="InterPro" id="IPR030829">
    <property type="entry name" value="SoxH-rel_PQQ_2"/>
</dbReference>
<evidence type="ECO:0000313" key="4">
    <source>
        <dbReference type="EMBL" id="RYC10716.1"/>
    </source>
</evidence>
<organism evidence="4 5">
    <name type="scientific">Ciceribacter ferrooxidans</name>
    <dbReference type="NCBI Taxonomy" id="2509717"/>
    <lineage>
        <taxon>Bacteria</taxon>
        <taxon>Pseudomonadati</taxon>
        <taxon>Pseudomonadota</taxon>
        <taxon>Alphaproteobacteria</taxon>
        <taxon>Hyphomicrobiales</taxon>
        <taxon>Rhizobiaceae</taxon>
        <taxon>Ciceribacter</taxon>
    </lineage>
</organism>
<dbReference type="SMART" id="SM00849">
    <property type="entry name" value="Lactamase_B"/>
    <property type="match status" value="1"/>
</dbReference>
<dbReference type="Gene3D" id="3.60.15.10">
    <property type="entry name" value="Ribonuclease Z/Hydroxyacylglutathione hydrolase-like"/>
    <property type="match status" value="1"/>
</dbReference>
<dbReference type="GO" id="GO:0016787">
    <property type="term" value="F:hydrolase activity"/>
    <property type="evidence" value="ECO:0007669"/>
    <property type="project" value="UniProtKB-KW"/>
</dbReference>
<gene>
    <name evidence="4" type="ORF">EUU22_16005</name>
</gene>
<feature type="signal peptide" evidence="2">
    <location>
        <begin position="1"/>
        <end position="25"/>
    </location>
</feature>
<dbReference type="GO" id="GO:0017001">
    <property type="term" value="P:antibiotic catabolic process"/>
    <property type="evidence" value="ECO:0007669"/>
    <property type="project" value="UniProtKB-ARBA"/>
</dbReference>
<dbReference type="RefSeq" id="WP_129332984.1">
    <property type="nucleotide sequence ID" value="NZ_SDVB01000249.1"/>
</dbReference>
<evidence type="ECO:0000259" key="3">
    <source>
        <dbReference type="SMART" id="SM00849"/>
    </source>
</evidence>
<proteinExistence type="inferred from homology"/>
<dbReference type="NCBIfam" id="TIGR04559">
    <property type="entry name" value="SoxH_rel_PQQ_2"/>
    <property type="match status" value="1"/>
</dbReference>